<evidence type="ECO:0000256" key="7">
    <source>
        <dbReference type="ARBA" id="ARBA00023277"/>
    </source>
</evidence>
<evidence type="ECO:0000259" key="13">
    <source>
        <dbReference type="SMART" id="SM00849"/>
    </source>
</evidence>
<dbReference type="Gene3D" id="3.60.15.10">
    <property type="entry name" value="Ribonuclease Z/Hydroxyacylglutathione hydrolase-like"/>
    <property type="match status" value="1"/>
</dbReference>
<dbReference type="Pfam" id="PF00067">
    <property type="entry name" value="p450"/>
    <property type="match status" value="1"/>
</dbReference>
<keyword evidence="8" id="KW-0326">Glycosidase</keyword>
<reference evidence="16" key="1">
    <citation type="submission" date="2018-05" db="EMBL/GenBank/DDBJ databases">
        <title>Draft genome sequence of Stemphylium lycopersici strain CIDEFI 213.</title>
        <authorList>
            <person name="Medina R."/>
            <person name="Franco M.E.E."/>
            <person name="Lucentini C.G."/>
            <person name="Saparrat M.C.N."/>
            <person name="Balatti P.A."/>
        </authorList>
    </citation>
    <scope>NUCLEOTIDE SEQUENCE [LARGE SCALE GENOMIC DNA]</scope>
    <source>
        <strain evidence="16">CIDEFI 213</strain>
    </source>
</reference>
<dbReference type="CDD" id="cd11051">
    <property type="entry name" value="CYP59-like"/>
    <property type="match status" value="1"/>
</dbReference>
<dbReference type="Gene3D" id="3.20.20.300">
    <property type="entry name" value="Glycoside hydrolase, family 3, N-terminal domain"/>
    <property type="match status" value="1"/>
</dbReference>
<comment type="catalytic activity">
    <reaction evidence="10">
        <text>Hydrolysis of (1-&gt;4)-beta-D-xylans, to remove successive D-xylose residues from the non-reducing termini.</text>
        <dbReference type="EC" id="3.2.1.37"/>
    </reaction>
</comment>
<dbReference type="Gene3D" id="3.40.50.1700">
    <property type="entry name" value="Glycoside hydrolase family 3 C-terminal domain"/>
    <property type="match status" value="1"/>
</dbReference>
<keyword evidence="3" id="KW-0858">Xylan degradation</keyword>
<keyword evidence="5 15" id="KW-0378">Hydrolase</keyword>
<dbReference type="SMART" id="SM00849">
    <property type="entry name" value="Lactamase_B"/>
    <property type="match status" value="1"/>
</dbReference>
<keyword evidence="7" id="KW-0119">Carbohydrate metabolism</keyword>
<dbReference type="GO" id="GO:0031222">
    <property type="term" value="P:arabinan catabolic process"/>
    <property type="evidence" value="ECO:0007669"/>
    <property type="project" value="TreeGrafter"/>
</dbReference>
<dbReference type="GO" id="GO:0020037">
    <property type="term" value="F:heme binding"/>
    <property type="evidence" value="ECO:0007669"/>
    <property type="project" value="InterPro"/>
</dbReference>
<comment type="cofactor">
    <cofactor evidence="12">
        <name>heme</name>
        <dbReference type="ChEBI" id="CHEBI:30413"/>
    </cofactor>
</comment>
<dbReference type="CDD" id="cd07730">
    <property type="entry name" value="metallo-hydrolase-like_MBL-fold"/>
    <property type="match status" value="1"/>
</dbReference>
<dbReference type="InterPro" id="IPR001764">
    <property type="entry name" value="Glyco_hydro_3_N"/>
</dbReference>
<evidence type="ECO:0000256" key="8">
    <source>
        <dbReference type="ARBA" id="ARBA00023295"/>
    </source>
</evidence>
<keyword evidence="12" id="KW-0479">Metal-binding</keyword>
<dbReference type="GO" id="GO:0045493">
    <property type="term" value="P:xylan catabolic process"/>
    <property type="evidence" value="ECO:0007669"/>
    <property type="project" value="UniProtKB-UniPathway"/>
</dbReference>
<dbReference type="EC" id="3.2.1.37" evidence="11"/>
<evidence type="ECO:0000313" key="16">
    <source>
        <dbReference type="Proteomes" id="UP000249619"/>
    </source>
</evidence>
<keyword evidence="16" id="KW-1185">Reference proteome</keyword>
<protein>
    <recommendedName>
        <fullName evidence="11">xylan 1,4-beta-xylosidase</fullName>
        <ecNumber evidence="11">3.2.1.37</ecNumber>
    </recommendedName>
</protein>
<keyword evidence="6" id="KW-0325">Glycoprotein</keyword>
<dbReference type="GO" id="GO:0009044">
    <property type="term" value="F:xylan 1,4-beta-xylosidase activity"/>
    <property type="evidence" value="ECO:0007669"/>
    <property type="project" value="UniProtKB-EC"/>
</dbReference>
<dbReference type="InterPro" id="IPR036866">
    <property type="entry name" value="RibonucZ/Hydroxyglut_hydro"/>
</dbReference>
<evidence type="ECO:0000256" key="9">
    <source>
        <dbReference type="ARBA" id="ARBA00023326"/>
    </source>
</evidence>
<feature type="domain" description="Fibronectin type III-like" evidence="14">
    <location>
        <begin position="1366"/>
        <end position="1436"/>
    </location>
</feature>
<evidence type="ECO:0000256" key="2">
    <source>
        <dbReference type="ARBA" id="ARBA00005336"/>
    </source>
</evidence>
<dbReference type="InterPro" id="IPR044993">
    <property type="entry name" value="BXL"/>
</dbReference>
<evidence type="ECO:0000256" key="11">
    <source>
        <dbReference type="ARBA" id="ARBA00026107"/>
    </source>
</evidence>
<sequence length="1484" mass="164147">MAAAKFDLPSSDACVELCLLDGGSFVGDLSRMHAGQNGTFRMYNWAFYIARKGRKVLWDLGLDDDRSCYTPWVNKFMLDYVNHVGPRQTIVQQLSDRGVAAEDVDTVLFSHAHFDHSRPISNVFPNAKAYFGPGTRAACEPGHIKNPDLQWDGRFFDPDNATEDWGELNGDWKPFGPFEKALDYFGDGSFWVLSAPGHMAGNLAAAARLQDGEWVILGSDYGGTVTMVKKYDLPGVFYLDLWPIAWGQVVITDPDLALHMTAHRNHPKHPAEGAMLDPLIGKGNIVTSDGLRWKHLHKMLSPAFSISHITKMRPMVATEVMKFRSILHKKAGSGESFRLEDITQHLTFDVIVSATFGRSLDAQTKGSTALQHFEDMCRAYMISRESINFVRNFFANRKRDFEKAKLDANIAALVTERFEIVRRDNLDLSEKRGLGIMDLILRDYLADPQRIEATELDPMFLEDAVTQVKTLLLAGTGTTSDTVVFGAMLLSVHPDVVRKMREEHDRVFTPGIDATYEMLKTDPYKLNELVYTNAVVKEILRFYPIGNTAREGIDTLTYQGREWPAKDLMVCPVQLAMHMDPKLFNDPLKFDPDRFIREDFPRHAWRPFERGPRACLGQPLAMDEVLITFLLITRDFDFTCADLKPNKTPRVEWFDLDLTFGDRAFQEFVFEAKPRDGMPMTVKKEAFGSDQTIGVMFTSPRSLSALLFAAGVYAQYEFPDCANGPLSNETICDTSASPLARAKSLVALYSLEEKINATSSGSPGVARLGIPPYQWWNEGLHGIAGPYTNFSDEGDYSYSTSFPQPILMGAAFDDELITEVAKVISTEARAFNNANRTGLDFWTPNINPFRDPRWGRGQETPGEDSYHLASYVQALIHGLQGDASDPYKRVVATCKHYAGYDIEDWNGNFRYQNDVQISQQDLVEYYLVPFQACVQANVGAIMCSYNALNGVPTCADPYMLQTILREHWGWTNEEQWVTSDCDSIQNVYLPHQWSSSREGAAADSLNAGTDLDCGTYMQEHLPAAFQKGLTNETSLDQALIRQYSSLVRLGYFDSAENQPYRQLGFDAVATNASQALARKAAGEGIVLLKNDGTLPLSLDSSMSIGLFGDWANATDQLLGNYAGVPTFLHSPLYALEQLDVTVNYAGGNPGGQGDPTTNRWSVLSGAIATSDVLMYVGGMDNGVEAEDQDRDWLTWTGAQLDVIGQLAETGKPVIVVVTGGGQIDSSPLVNNPNISAILWAGYPGQDGGSAIIDIVTGKVAPAGRLPQTQYPSKYVAEVPMTDMSMRPGEHNPGRTYKWYNGSAIYEFGHGLHYTNFSAQIKTQMQDSYSISALVHGCNSTGGFLERCPFASVDVSVSNDGHTTSDYVTLGYIGGTFGPAPCPKKSLVSYKRLFGITGGASETATLNLTLASLARVDEMGNKVLYPGDYSLMIDNQPLAMINFTLTGDDAMLSEWPQPPANRTGKGVKYYKDYWVGGYGSSQGVM</sequence>
<dbReference type="GO" id="GO:0016705">
    <property type="term" value="F:oxidoreductase activity, acting on paired donors, with incorporation or reduction of molecular oxygen"/>
    <property type="evidence" value="ECO:0007669"/>
    <property type="project" value="InterPro"/>
</dbReference>
<evidence type="ECO:0000313" key="15">
    <source>
        <dbReference type="EMBL" id="RAR15773.1"/>
    </source>
</evidence>
<dbReference type="SUPFAM" id="SSF48264">
    <property type="entry name" value="Cytochrome P450"/>
    <property type="match status" value="1"/>
</dbReference>
<dbReference type="Pfam" id="PF00933">
    <property type="entry name" value="Glyco_hydro_3"/>
    <property type="match status" value="1"/>
</dbReference>
<dbReference type="PRINTS" id="PR00385">
    <property type="entry name" value="P450"/>
</dbReference>
<evidence type="ECO:0000256" key="6">
    <source>
        <dbReference type="ARBA" id="ARBA00023180"/>
    </source>
</evidence>
<organism evidence="15 16">
    <name type="scientific">Stemphylium lycopersici</name>
    <name type="common">Tomato gray leaf spot disease fungus</name>
    <name type="synonym">Thyrospora lycopersici</name>
    <dbReference type="NCBI Taxonomy" id="183478"/>
    <lineage>
        <taxon>Eukaryota</taxon>
        <taxon>Fungi</taxon>
        <taxon>Dikarya</taxon>
        <taxon>Ascomycota</taxon>
        <taxon>Pezizomycotina</taxon>
        <taxon>Dothideomycetes</taxon>
        <taxon>Pleosporomycetidae</taxon>
        <taxon>Pleosporales</taxon>
        <taxon>Pleosporineae</taxon>
        <taxon>Pleosporaceae</taxon>
        <taxon>Stemphylium</taxon>
    </lineage>
</organism>
<dbReference type="GO" id="GO:0046556">
    <property type="term" value="F:alpha-L-arabinofuranosidase activity"/>
    <property type="evidence" value="ECO:0007669"/>
    <property type="project" value="TreeGrafter"/>
</dbReference>
<name>A0A364NF87_STELY</name>
<dbReference type="InterPro" id="IPR017853">
    <property type="entry name" value="GH"/>
</dbReference>
<dbReference type="UniPathway" id="UPA00114"/>
<dbReference type="InterPro" id="IPR001128">
    <property type="entry name" value="Cyt_P450"/>
</dbReference>
<evidence type="ECO:0000259" key="14">
    <source>
        <dbReference type="SMART" id="SM01217"/>
    </source>
</evidence>
<dbReference type="PANTHER" id="PTHR42721:SF3">
    <property type="entry name" value="BETA-D-XYLOSIDASE 5-RELATED"/>
    <property type="match status" value="1"/>
</dbReference>
<dbReference type="EMBL" id="QGDH01000008">
    <property type="protein sequence ID" value="RAR15773.1"/>
    <property type="molecule type" value="Genomic_DNA"/>
</dbReference>
<dbReference type="InterPro" id="IPR001279">
    <property type="entry name" value="Metallo-B-lactamas"/>
</dbReference>
<dbReference type="Proteomes" id="UP000249619">
    <property type="component" value="Unassembled WGS sequence"/>
</dbReference>
<dbReference type="InterPro" id="IPR002401">
    <property type="entry name" value="Cyt_P450_E_grp-I"/>
</dbReference>
<dbReference type="InterPro" id="IPR036881">
    <property type="entry name" value="Glyco_hydro_3_C_sf"/>
</dbReference>
<gene>
    <name evidence="15" type="ORF">DDE83_000788</name>
</gene>
<evidence type="ECO:0000256" key="12">
    <source>
        <dbReference type="PIRSR" id="PIRSR602401-1"/>
    </source>
</evidence>
<dbReference type="PRINTS" id="PR00463">
    <property type="entry name" value="EP450I"/>
</dbReference>
<dbReference type="STRING" id="183478.A0A364NF87"/>
<keyword evidence="12" id="KW-0349">Heme</keyword>
<dbReference type="SMART" id="SM01217">
    <property type="entry name" value="Fn3_like"/>
    <property type="match status" value="1"/>
</dbReference>
<dbReference type="GO" id="GO:0004497">
    <property type="term" value="F:monooxygenase activity"/>
    <property type="evidence" value="ECO:0007669"/>
    <property type="project" value="InterPro"/>
</dbReference>
<comment type="similarity">
    <text evidence="2">Belongs to the glycosyl hydrolase 3 family.</text>
</comment>
<evidence type="ECO:0000256" key="3">
    <source>
        <dbReference type="ARBA" id="ARBA00022651"/>
    </source>
</evidence>
<dbReference type="SUPFAM" id="SSF52279">
    <property type="entry name" value="Beta-D-glucan exohydrolase, C-terminal domain"/>
    <property type="match status" value="1"/>
</dbReference>
<dbReference type="SUPFAM" id="SSF51445">
    <property type="entry name" value="(Trans)glycosidases"/>
    <property type="match status" value="1"/>
</dbReference>
<dbReference type="InterPro" id="IPR036962">
    <property type="entry name" value="Glyco_hydro_3_N_sf"/>
</dbReference>
<dbReference type="SUPFAM" id="SSF56281">
    <property type="entry name" value="Metallo-hydrolase/oxidoreductase"/>
    <property type="match status" value="1"/>
</dbReference>
<dbReference type="Gene3D" id="1.10.630.10">
    <property type="entry name" value="Cytochrome P450"/>
    <property type="match status" value="1"/>
</dbReference>
<evidence type="ECO:0000256" key="10">
    <source>
        <dbReference type="ARBA" id="ARBA00024574"/>
    </source>
</evidence>
<keyword evidence="4" id="KW-0732">Signal</keyword>
<keyword evidence="9" id="KW-0624">Polysaccharide degradation</keyword>
<dbReference type="FunFam" id="3.40.50.1700:FF:000009">
    <property type="entry name" value="Periplasmic beta-glucosidase"/>
    <property type="match status" value="1"/>
</dbReference>
<keyword evidence="12" id="KW-0408">Iron</keyword>
<dbReference type="InterPro" id="IPR026891">
    <property type="entry name" value="Fn3-like"/>
</dbReference>
<accession>A0A364NF87</accession>
<dbReference type="InterPro" id="IPR013783">
    <property type="entry name" value="Ig-like_fold"/>
</dbReference>
<evidence type="ECO:0000256" key="5">
    <source>
        <dbReference type="ARBA" id="ARBA00022801"/>
    </source>
</evidence>
<proteinExistence type="inferred from homology"/>
<feature type="binding site" description="axial binding residue" evidence="12">
    <location>
        <position position="615"/>
    </location>
    <ligand>
        <name>heme</name>
        <dbReference type="ChEBI" id="CHEBI:30413"/>
    </ligand>
    <ligandPart>
        <name>Fe</name>
        <dbReference type="ChEBI" id="CHEBI:18248"/>
    </ligandPart>
</feature>
<dbReference type="InterPro" id="IPR002772">
    <property type="entry name" value="Glyco_hydro_3_C"/>
</dbReference>
<dbReference type="GO" id="GO:0005506">
    <property type="term" value="F:iron ion binding"/>
    <property type="evidence" value="ECO:0007669"/>
    <property type="project" value="InterPro"/>
</dbReference>
<comment type="caution">
    <text evidence="15">The sequence shown here is derived from an EMBL/GenBank/DDBJ whole genome shotgun (WGS) entry which is preliminary data.</text>
</comment>
<dbReference type="InterPro" id="IPR036396">
    <property type="entry name" value="Cyt_P450_sf"/>
</dbReference>
<dbReference type="Gene3D" id="2.60.40.10">
    <property type="entry name" value="Immunoglobulins"/>
    <property type="match status" value="1"/>
</dbReference>
<dbReference type="PANTHER" id="PTHR42721">
    <property type="entry name" value="SUGAR HYDROLASE-RELATED"/>
    <property type="match status" value="1"/>
</dbReference>
<dbReference type="Pfam" id="PF01915">
    <property type="entry name" value="Glyco_hydro_3_C"/>
    <property type="match status" value="1"/>
</dbReference>
<evidence type="ECO:0000256" key="4">
    <source>
        <dbReference type="ARBA" id="ARBA00022729"/>
    </source>
</evidence>
<feature type="domain" description="Metallo-beta-lactamase" evidence="13">
    <location>
        <begin position="43"/>
        <end position="263"/>
    </location>
</feature>
<comment type="pathway">
    <text evidence="1">Glycan degradation; xylan degradation.</text>
</comment>
<evidence type="ECO:0000256" key="1">
    <source>
        <dbReference type="ARBA" id="ARBA00004851"/>
    </source>
</evidence>
<dbReference type="Pfam" id="PF00753">
    <property type="entry name" value="Lactamase_B"/>
    <property type="match status" value="1"/>
</dbReference>